<accession>A0AAN9VDK9</accession>
<reference evidence="5 6" key="1">
    <citation type="submission" date="2024-03" db="EMBL/GenBank/DDBJ databases">
        <title>The genome assembly and annotation of the cricket Gryllus longicercus Weissman &amp; Gray.</title>
        <authorList>
            <person name="Szrajer S."/>
            <person name="Gray D."/>
            <person name="Ylla G."/>
        </authorList>
    </citation>
    <scope>NUCLEOTIDE SEQUENCE [LARGE SCALE GENOMIC DNA]</scope>
    <source>
        <strain evidence="5">DAG 2021-001</strain>
        <tissue evidence="5">Whole body minus gut</tissue>
    </source>
</reference>
<evidence type="ECO:0000313" key="5">
    <source>
        <dbReference type="EMBL" id="KAK7861788.1"/>
    </source>
</evidence>
<evidence type="ECO:0000256" key="1">
    <source>
        <dbReference type="ARBA" id="ARBA00005298"/>
    </source>
</evidence>
<dbReference type="InterPro" id="IPR011021">
    <property type="entry name" value="Arrestin-like_N"/>
</dbReference>
<dbReference type="Proteomes" id="UP001378592">
    <property type="component" value="Unassembled WGS sequence"/>
</dbReference>
<sequence length="386" mass="42964">MSVEYFRIHFDNPYATFFCGETVTGHVALKLKKEKRLRAIEIKFFGASEVKWQEHYTQRQGNRNVTRTIVYYAQEVYIDNTACVLGGQDGDTTLPPGEYTYHFALVLPPALPSSFEGTIGHVRYTVKAKIVRPWRFNHESKVAYSVLSVLDLNNVANIQVPLTASVEKTLCCMCCRSGPVALAASLPFSGFVPGQRVQMLLEVDNQSSSQVTVKCSLVQKVMYTAASGFNVKSMEARITVEQETLGVVEKKGSKNFQSGMVIPPLPTSFLLYCNCIEIAYFLEVEGVISGVHTNAVMEIPIVIGMIPLRNQFQSIQATDAQVPSTSEIPTVYVIHSSPPGYDYPDLPPPSYEECVSGRADIRSDDDSKDLQGSTDFAPRYPMYRFQ</sequence>
<evidence type="ECO:0000256" key="3">
    <source>
        <dbReference type="SAM" id="MobiDB-lite"/>
    </source>
</evidence>
<organism evidence="5 6">
    <name type="scientific">Gryllus longicercus</name>
    <dbReference type="NCBI Taxonomy" id="2509291"/>
    <lineage>
        <taxon>Eukaryota</taxon>
        <taxon>Metazoa</taxon>
        <taxon>Ecdysozoa</taxon>
        <taxon>Arthropoda</taxon>
        <taxon>Hexapoda</taxon>
        <taxon>Insecta</taxon>
        <taxon>Pterygota</taxon>
        <taxon>Neoptera</taxon>
        <taxon>Polyneoptera</taxon>
        <taxon>Orthoptera</taxon>
        <taxon>Ensifera</taxon>
        <taxon>Gryllidea</taxon>
        <taxon>Grylloidea</taxon>
        <taxon>Gryllidae</taxon>
        <taxon>Gryllinae</taxon>
        <taxon>Gryllus</taxon>
    </lineage>
</organism>
<feature type="domain" description="Arrestin C-terminal-like" evidence="4">
    <location>
        <begin position="176"/>
        <end position="308"/>
    </location>
</feature>
<dbReference type="InterPro" id="IPR014752">
    <property type="entry name" value="Arrestin-like_C"/>
</dbReference>
<evidence type="ECO:0000256" key="2">
    <source>
        <dbReference type="ARBA" id="ARBA00022606"/>
    </source>
</evidence>
<keyword evidence="2" id="KW-0716">Sensory transduction</keyword>
<dbReference type="AlphaFoldDB" id="A0AAN9VDK9"/>
<comment type="similarity">
    <text evidence="1">Belongs to the arrestin family.</text>
</comment>
<dbReference type="GO" id="GO:0005737">
    <property type="term" value="C:cytoplasm"/>
    <property type="evidence" value="ECO:0007669"/>
    <property type="project" value="TreeGrafter"/>
</dbReference>
<gene>
    <name evidence="5" type="ORF">R5R35_011960</name>
</gene>
<evidence type="ECO:0000313" key="6">
    <source>
        <dbReference type="Proteomes" id="UP001378592"/>
    </source>
</evidence>
<proteinExistence type="inferred from homology"/>
<comment type="caution">
    <text evidence="5">The sequence shown here is derived from an EMBL/GenBank/DDBJ whole genome shotgun (WGS) entry which is preliminary data.</text>
</comment>
<dbReference type="PANTHER" id="PTHR11188">
    <property type="entry name" value="ARRESTIN DOMAIN CONTAINING PROTEIN"/>
    <property type="match status" value="1"/>
</dbReference>
<dbReference type="EMBL" id="JAZDUA010000299">
    <property type="protein sequence ID" value="KAK7861788.1"/>
    <property type="molecule type" value="Genomic_DNA"/>
</dbReference>
<feature type="compositionally biased region" description="Basic and acidic residues" evidence="3">
    <location>
        <begin position="359"/>
        <end position="369"/>
    </location>
</feature>
<keyword evidence="6" id="KW-1185">Reference proteome</keyword>
<name>A0AAN9VDK9_9ORTH</name>
<dbReference type="Gene3D" id="2.60.40.640">
    <property type="match status" value="2"/>
</dbReference>
<dbReference type="InterPro" id="IPR011022">
    <property type="entry name" value="Arrestin_C-like"/>
</dbReference>
<dbReference type="InterPro" id="IPR014756">
    <property type="entry name" value="Ig_E-set"/>
</dbReference>
<dbReference type="PANTHER" id="PTHR11188:SF176">
    <property type="entry name" value="ARRESTIN DOMAIN-CONTAINING PROTEIN 1"/>
    <property type="match status" value="1"/>
</dbReference>
<protein>
    <recommendedName>
        <fullName evidence="4">Arrestin C-terminal-like domain-containing protein</fullName>
    </recommendedName>
</protein>
<feature type="region of interest" description="Disordered" evidence="3">
    <location>
        <begin position="355"/>
        <end position="386"/>
    </location>
</feature>
<dbReference type="GO" id="GO:0015031">
    <property type="term" value="P:protein transport"/>
    <property type="evidence" value="ECO:0007669"/>
    <property type="project" value="TreeGrafter"/>
</dbReference>
<dbReference type="SMART" id="SM01017">
    <property type="entry name" value="Arrestin_C"/>
    <property type="match status" value="1"/>
</dbReference>
<dbReference type="Pfam" id="PF02752">
    <property type="entry name" value="Arrestin_C"/>
    <property type="match status" value="1"/>
</dbReference>
<dbReference type="Pfam" id="PF00339">
    <property type="entry name" value="Arrestin_N"/>
    <property type="match status" value="1"/>
</dbReference>
<dbReference type="InterPro" id="IPR050357">
    <property type="entry name" value="Arrestin_domain-protein"/>
</dbReference>
<evidence type="ECO:0000259" key="4">
    <source>
        <dbReference type="SMART" id="SM01017"/>
    </source>
</evidence>
<dbReference type="SUPFAM" id="SSF81296">
    <property type="entry name" value="E set domains"/>
    <property type="match status" value="2"/>
</dbReference>